<dbReference type="Pfam" id="PF00005">
    <property type="entry name" value="ABC_tran"/>
    <property type="match status" value="1"/>
</dbReference>
<dbReference type="Gene3D" id="1.20.1560.10">
    <property type="entry name" value="ABC transporter type 1, transmembrane domain"/>
    <property type="match status" value="1"/>
</dbReference>
<dbReference type="InterPro" id="IPR017871">
    <property type="entry name" value="ABC_transporter-like_CS"/>
</dbReference>
<feature type="domain" description="ABC transmembrane type-1" evidence="12">
    <location>
        <begin position="177"/>
        <end position="456"/>
    </location>
</feature>
<evidence type="ECO:0000313" key="15">
    <source>
        <dbReference type="Proteomes" id="UP000537718"/>
    </source>
</evidence>
<dbReference type="InterPro" id="IPR036640">
    <property type="entry name" value="ABC1_TM_sf"/>
</dbReference>
<dbReference type="GO" id="GO:0008233">
    <property type="term" value="F:peptidase activity"/>
    <property type="evidence" value="ECO:0007669"/>
    <property type="project" value="InterPro"/>
</dbReference>
<feature type="transmembrane region" description="Helical" evidence="10">
    <location>
        <begin position="312"/>
        <end position="332"/>
    </location>
</feature>
<dbReference type="InterPro" id="IPR005074">
    <property type="entry name" value="Peptidase_C39"/>
</dbReference>
<dbReference type="InterPro" id="IPR027417">
    <property type="entry name" value="P-loop_NTPase"/>
</dbReference>
<comment type="caution">
    <text evidence="14">The sequence shown here is derived from an EMBL/GenBank/DDBJ whole genome shotgun (WGS) entry which is preliminary data.</text>
</comment>
<sequence>MSNKFSFFKQLDEMDCGPTCLRMVAAHYGKSISGEILREKAFITREGVNVGGISQAAEAIGLQSLVIHSTYQMLAEEVPLPAIVHWRERHFVVVYKIDKKYIFIADPAFGLIKYTKDEFVKGWITQSGPIKEEDEGILLLLEPTVEFHEEDHESENKDNFKFLIPFIRPYRKLIYQLIIGLFIGSVIQLILPFLTQSIVDIGISQSNINFINLVLIGQLILFFAQTTTTAIRSWLLLHVTSRINISLLGNFLIKLMKLPIAFFDTKSTGDLLQRIQDNARIQNFLSTASLNILFSALNILVFGAVLLYYSTAIFLVFLCCTVTNFIWVYSFMRKRAALDYKRFDQASGNQSSTMQLLNGMQEIKLNNSEKRRRWEWELIQVKLFKLSIKSLTLNQLQDIGGGFVMQLMGFLVTYLAAKEVIAGNFTLGAMLSIQYIIGQLNAPVTSFTGFIQSYQDARISLERLGEIHNKTNEAGLHEDELDVLPPSKEITFNDVSFRYGSATSPLVLDHISLTIPEGKVTAIVGASGSGKTTLLKLILKFYNPTGGVIEVGKQNINNFNSDFWRKNVGVVMQEGYLFADTIARNITESDSDGILNKDKLLKSAQIANIEEFIENLPKGYKTRVGSSGIGVSGGQRQRIFIARAIYKDAAYLLFDEATSSLDANNEKVIMERLEQYYTNRTVVVVAHRLSTVINADQIIVMEKGRIIEQGNHFELSKLKGAYYTLIKNQLELGQ</sequence>
<dbReference type="PROSITE" id="PS00211">
    <property type="entry name" value="ABC_TRANSPORTER_1"/>
    <property type="match status" value="1"/>
</dbReference>
<keyword evidence="3" id="KW-1003">Cell membrane</keyword>
<evidence type="ECO:0000313" key="14">
    <source>
        <dbReference type="EMBL" id="MBB5619562.1"/>
    </source>
</evidence>
<keyword evidence="6" id="KW-0378">Hydrolase</keyword>
<protein>
    <submittedName>
        <fullName evidence="14">ATP-binding cassette subfamily B protein</fullName>
    </submittedName>
</protein>
<name>A0A7W8YQ00_9SPHI</name>
<proteinExistence type="predicted"/>
<evidence type="ECO:0000256" key="10">
    <source>
        <dbReference type="SAM" id="Phobius"/>
    </source>
</evidence>
<keyword evidence="8 10" id="KW-1133">Transmembrane helix</keyword>
<dbReference type="SUPFAM" id="SSF90123">
    <property type="entry name" value="ABC transporter transmembrane region"/>
    <property type="match status" value="1"/>
</dbReference>
<dbReference type="PROSITE" id="PS50929">
    <property type="entry name" value="ABC_TM1F"/>
    <property type="match status" value="1"/>
</dbReference>
<gene>
    <name evidence="14" type="ORF">HDE69_000598</name>
</gene>
<dbReference type="SMART" id="SM00382">
    <property type="entry name" value="AAA"/>
    <property type="match status" value="1"/>
</dbReference>
<evidence type="ECO:0000256" key="8">
    <source>
        <dbReference type="ARBA" id="ARBA00022989"/>
    </source>
</evidence>
<keyword evidence="5" id="KW-0547">Nucleotide-binding</keyword>
<evidence type="ECO:0000256" key="2">
    <source>
        <dbReference type="ARBA" id="ARBA00022448"/>
    </source>
</evidence>
<dbReference type="PANTHER" id="PTHR43394:SF1">
    <property type="entry name" value="ATP-BINDING CASSETTE SUB-FAMILY B MEMBER 10, MITOCHONDRIAL"/>
    <property type="match status" value="1"/>
</dbReference>
<dbReference type="InterPro" id="IPR003439">
    <property type="entry name" value="ABC_transporter-like_ATP-bd"/>
</dbReference>
<dbReference type="SUPFAM" id="SSF52540">
    <property type="entry name" value="P-loop containing nucleoside triphosphate hydrolases"/>
    <property type="match status" value="1"/>
</dbReference>
<keyword evidence="9 10" id="KW-0472">Membrane</keyword>
<feature type="domain" description="ABC transporter" evidence="11">
    <location>
        <begin position="490"/>
        <end position="728"/>
    </location>
</feature>
<feature type="transmembrane region" description="Helical" evidence="10">
    <location>
        <begin position="206"/>
        <end position="225"/>
    </location>
</feature>
<dbReference type="Gene3D" id="3.90.70.10">
    <property type="entry name" value="Cysteine proteinases"/>
    <property type="match status" value="1"/>
</dbReference>
<dbReference type="CDD" id="cd18571">
    <property type="entry name" value="ABC_6TM_peptidase_like"/>
    <property type="match status" value="1"/>
</dbReference>
<evidence type="ECO:0000256" key="4">
    <source>
        <dbReference type="ARBA" id="ARBA00022692"/>
    </source>
</evidence>
<dbReference type="PANTHER" id="PTHR43394">
    <property type="entry name" value="ATP-DEPENDENT PERMEASE MDL1, MITOCHONDRIAL"/>
    <property type="match status" value="1"/>
</dbReference>
<evidence type="ECO:0000256" key="7">
    <source>
        <dbReference type="ARBA" id="ARBA00022840"/>
    </source>
</evidence>
<dbReference type="Gene3D" id="3.40.50.300">
    <property type="entry name" value="P-loop containing nucleotide triphosphate hydrolases"/>
    <property type="match status" value="1"/>
</dbReference>
<accession>A0A7W8YQ00</accession>
<dbReference type="GO" id="GO:0005886">
    <property type="term" value="C:plasma membrane"/>
    <property type="evidence" value="ECO:0007669"/>
    <property type="project" value="UniProtKB-SubCell"/>
</dbReference>
<dbReference type="RefSeq" id="WP_183865687.1">
    <property type="nucleotide sequence ID" value="NZ_JACHCF010000001.1"/>
</dbReference>
<comment type="subcellular location">
    <subcellularLocation>
        <location evidence="1">Cell membrane</location>
        <topology evidence="1">Multi-pass membrane protein</topology>
    </subcellularLocation>
</comment>
<dbReference type="GO" id="GO:0006508">
    <property type="term" value="P:proteolysis"/>
    <property type="evidence" value="ECO:0007669"/>
    <property type="project" value="InterPro"/>
</dbReference>
<keyword evidence="2" id="KW-0813">Transport</keyword>
<feature type="transmembrane region" description="Helical" evidence="10">
    <location>
        <begin position="399"/>
        <end position="417"/>
    </location>
</feature>
<evidence type="ECO:0000256" key="5">
    <source>
        <dbReference type="ARBA" id="ARBA00022741"/>
    </source>
</evidence>
<dbReference type="InterPro" id="IPR039421">
    <property type="entry name" value="Type_1_exporter"/>
</dbReference>
<dbReference type="GO" id="GO:0005524">
    <property type="term" value="F:ATP binding"/>
    <property type="evidence" value="ECO:0007669"/>
    <property type="project" value="UniProtKB-KW"/>
</dbReference>
<dbReference type="GO" id="GO:0015421">
    <property type="term" value="F:ABC-type oligopeptide transporter activity"/>
    <property type="evidence" value="ECO:0007669"/>
    <property type="project" value="TreeGrafter"/>
</dbReference>
<evidence type="ECO:0000256" key="9">
    <source>
        <dbReference type="ARBA" id="ARBA00023136"/>
    </source>
</evidence>
<dbReference type="PROSITE" id="PS50893">
    <property type="entry name" value="ABC_TRANSPORTER_2"/>
    <property type="match status" value="1"/>
</dbReference>
<feature type="domain" description="Peptidase C39" evidence="13">
    <location>
        <begin position="10"/>
        <end position="130"/>
    </location>
</feature>
<dbReference type="Pfam" id="PF00664">
    <property type="entry name" value="ABC_membrane"/>
    <property type="match status" value="1"/>
</dbReference>
<reference evidence="14 15" key="1">
    <citation type="submission" date="2020-08" db="EMBL/GenBank/DDBJ databases">
        <title>Genomic Encyclopedia of Type Strains, Phase IV (KMG-V): Genome sequencing to study the core and pangenomes of soil and plant-associated prokaryotes.</title>
        <authorList>
            <person name="Whitman W."/>
        </authorList>
    </citation>
    <scope>NUCLEOTIDE SEQUENCE [LARGE SCALE GENOMIC DNA]</scope>
    <source>
        <strain evidence="14 15">MP7CTX6</strain>
    </source>
</reference>
<evidence type="ECO:0000256" key="6">
    <source>
        <dbReference type="ARBA" id="ARBA00022801"/>
    </source>
</evidence>
<dbReference type="GO" id="GO:0016887">
    <property type="term" value="F:ATP hydrolysis activity"/>
    <property type="evidence" value="ECO:0007669"/>
    <property type="project" value="InterPro"/>
</dbReference>
<keyword evidence="7 14" id="KW-0067">ATP-binding</keyword>
<dbReference type="AlphaFoldDB" id="A0A7W8YQ00"/>
<dbReference type="EMBL" id="JACHCF010000001">
    <property type="protein sequence ID" value="MBB5619562.1"/>
    <property type="molecule type" value="Genomic_DNA"/>
</dbReference>
<dbReference type="Pfam" id="PF03412">
    <property type="entry name" value="Peptidase_C39"/>
    <property type="match status" value="1"/>
</dbReference>
<feature type="transmembrane region" description="Helical" evidence="10">
    <location>
        <begin position="173"/>
        <end position="194"/>
    </location>
</feature>
<evidence type="ECO:0000259" key="13">
    <source>
        <dbReference type="PROSITE" id="PS50990"/>
    </source>
</evidence>
<dbReference type="InterPro" id="IPR011527">
    <property type="entry name" value="ABC1_TM_dom"/>
</dbReference>
<keyword evidence="4 10" id="KW-0812">Transmembrane</keyword>
<evidence type="ECO:0000256" key="1">
    <source>
        <dbReference type="ARBA" id="ARBA00004651"/>
    </source>
</evidence>
<dbReference type="InterPro" id="IPR003593">
    <property type="entry name" value="AAA+_ATPase"/>
</dbReference>
<evidence type="ECO:0000256" key="3">
    <source>
        <dbReference type="ARBA" id="ARBA00022475"/>
    </source>
</evidence>
<feature type="transmembrane region" description="Helical" evidence="10">
    <location>
        <begin position="284"/>
        <end position="306"/>
    </location>
</feature>
<evidence type="ECO:0000259" key="12">
    <source>
        <dbReference type="PROSITE" id="PS50929"/>
    </source>
</evidence>
<dbReference type="PROSITE" id="PS50990">
    <property type="entry name" value="PEPTIDASE_C39"/>
    <property type="match status" value="1"/>
</dbReference>
<organism evidence="14 15">
    <name type="scientific">Pedobacter cryoconitis</name>
    <dbReference type="NCBI Taxonomy" id="188932"/>
    <lineage>
        <taxon>Bacteria</taxon>
        <taxon>Pseudomonadati</taxon>
        <taxon>Bacteroidota</taxon>
        <taxon>Sphingobacteriia</taxon>
        <taxon>Sphingobacteriales</taxon>
        <taxon>Sphingobacteriaceae</taxon>
        <taxon>Pedobacter</taxon>
    </lineage>
</organism>
<dbReference type="Proteomes" id="UP000537718">
    <property type="component" value="Unassembled WGS sequence"/>
</dbReference>
<dbReference type="CDD" id="cd02418">
    <property type="entry name" value="Peptidase_C39B"/>
    <property type="match status" value="1"/>
</dbReference>
<evidence type="ECO:0000259" key="11">
    <source>
        <dbReference type="PROSITE" id="PS50893"/>
    </source>
</evidence>
<dbReference type="FunFam" id="3.40.50.300:FF:000299">
    <property type="entry name" value="ABC transporter ATP-binding protein/permease"/>
    <property type="match status" value="1"/>
</dbReference>